<keyword evidence="10" id="KW-1185">Reference proteome</keyword>
<sequence>MLYRQIFKRFFKRVSLPVSSVIIAVSLAACSSPVLITAPTAPISSAATTSPAEASSSSPTKASSTSNATSPEVTYPPGTLRATTFATLPGWKADDLRLALPAFLTSCSSMAKKPSWKEPCSIAANLDSRNEGSVRNFFESFFTPYQVVNADGTANGLVTGYYEPLLHGSRKRGGAYQTPLYSAPDDLITVDLATVYPELKGLRVRGRLVGNRVVPYPTRAELDKSGSLAGKEIVWVNDPIDAFFLQVQGSGRVQLSDGEMLRLAYADQNGYPYKSIGRYLIDKGELTLAQASAQGIKAWLAANPRRQQELLNANPSYVFFKEEKLSDANLGPKGAQGVPLTSKRSIAVDSHFVPLGVPVFLATTLPNSNKNLQQLMMAQDTGSAIKGAVRADFFWGYGDEAGEMAGRMKQRGMMWVLLPKVAIK</sequence>
<proteinExistence type="predicted"/>
<feature type="region of interest" description="Disordered" evidence="6">
    <location>
        <begin position="47"/>
        <end position="76"/>
    </location>
</feature>
<dbReference type="GO" id="GO:0009254">
    <property type="term" value="P:peptidoglycan turnover"/>
    <property type="evidence" value="ECO:0007669"/>
    <property type="project" value="InterPro"/>
</dbReference>
<dbReference type="InterPro" id="IPR005300">
    <property type="entry name" value="MltA_B"/>
</dbReference>
<evidence type="ECO:0000256" key="3">
    <source>
        <dbReference type="ARBA" id="ARBA00023239"/>
    </source>
</evidence>
<reference evidence="9 10" key="1">
    <citation type="submission" date="2019-10" db="EMBL/GenBank/DDBJ databases">
        <title>Glaciimonas soli sp. nov., a psychrophilic bacterium isolated from the forest soil of a high elevation mountain in Taiwan.</title>
        <authorList>
            <person name="Wang L.-T."/>
            <person name="Shieh W.Y."/>
        </authorList>
    </citation>
    <scope>NUCLEOTIDE SEQUENCE [LARGE SCALE GENOMIC DNA]</scope>
    <source>
        <strain evidence="9 10">GS1</strain>
    </source>
</reference>
<evidence type="ECO:0000259" key="8">
    <source>
        <dbReference type="SMART" id="SM00925"/>
    </source>
</evidence>
<keyword evidence="4" id="KW-0961">Cell wall biogenesis/degradation</keyword>
<dbReference type="GO" id="GO:0004553">
    <property type="term" value="F:hydrolase activity, hydrolyzing O-glycosyl compounds"/>
    <property type="evidence" value="ECO:0007669"/>
    <property type="project" value="InterPro"/>
</dbReference>
<evidence type="ECO:0000313" key="10">
    <source>
        <dbReference type="Proteomes" id="UP000451565"/>
    </source>
</evidence>
<evidence type="ECO:0000256" key="2">
    <source>
        <dbReference type="ARBA" id="ARBA00012587"/>
    </source>
</evidence>
<dbReference type="PROSITE" id="PS51257">
    <property type="entry name" value="PROKAR_LIPOPROTEIN"/>
    <property type="match status" value="1"/>
</dbReference>
<keyword evidence="3" id="KW-0456">Lyase</keyword>
<dbReference type="CDD" id="cd14485">
    <property type="entry name" value="mltA_like_LT_A"/>
    <property type="match status" value="1"/>
</dbReference>
<evidence type="ECO:0000313" key="9">
    <source>
        <dbReference type="EMBL" id="MQR02652.1"/>
    </source>
</evidence>
<dbReference type="Pfam" id="PF06725">
    <property type="entry name" value="3D"/>
    <property type="match status" value="1"/>
</dbReference>
<evidence type="ECO:0000256" key="6">
    <source>
        <dbReference type="SAM" id="MobiDB-lite"/>
    </source>
</evidence>
<dbReference type="GO" id="GO:0019867">
    <property type="term" value="C:outer membrane"/>
    <property type="evidence" value="ECO:0007669"/>
    <property type="project" value="InterPro"/>
</dbReference>
<protein>
    <recommendedName>
        <fullName evidence="2">peptidoglycan lytic exotransglycosylase</fullName>
        <ecNumber evidence="2">4.2.2.n1</ecNumber>
    </recommendedName>
    <alternativeName>
        <fullName evidence="5">Murein hydrolase A</fullName>
    </alternativeName>
</protein>
<dbReference type="SMART" id="SM00925">
    <property type="entry name" value="MltA"/>
    <property type="match status" value="1"/>
</dbReference>
<dbReference type="EC" id="4.2.2.n1" evidence="2"/>
<dbReference type="PANTHER" id="PTHR30124:SF0">
    <property type="entry name" value="MEMBRANE-BOUND LYTIC MUREIN TRANSGLYCOSYLASE A"/>
    <property type="match status" value="1"/>
</dbReference>
<accession>A0A843YZK1</accession>
<evidence type="ECO:0000256" key="1">
    <source>
        <dbReference type="ARBA" id="ARBA00001420"/>
    </source>
</evidence>
<dbReference type="Gene3D" id="2.40.240.50">
    <property type="entry name" value="Barwin-like endoglucanases"/>
    <property type="match status" value="1"/>
</dbReference>
<evidence type="ECO:0000256" key="4">
    <source>
        <dbReference type="ARBA" id="ARBA00023316"/>
    </source>
</evidence>
<dbReference type="InterPro" id="IPR010611">
    <property type="entry name" value="3D_dom"/>
</dbReference>
<dbReference type="Pfam" id="PF03562">
    <property type="entry name" value="MltA"/>
    <property type="match status" value="1"/>
</dbReference>
<dbReference type="GO" id="GO:0071555">
    <property type="term" value="P:cell wall organization"/>
    <property type="evidence" value="ECO:0007669"/>
    <property type="project" value="UniProtKB-KW"/>
</dbReference>
<keyword evidence="7" id="KW-0732">Signal</keyword>
<dbReference type="PIRSF" id="PIRSF019422">
    <property type="entry name" value="MltA"/>
    <property type="match status" value="1"/>
</dbReference>
<dbReference type="EMBL" id="WINI01000014">
    <property type="protein sequence ID" value="MQR02652.1"/>
    <property type="molecule type" value="Genomic_DNA"/>
</dbReference>
<gene>
    <name evidence="9" type="ORF">GEV47_18400</name>
</gene>
<comment type="catalytic activity">
    <reaction evidence="1">
        <text>Exolytic cleavage of the (1-&gt;4)-beta-glycosidic linkage between N-acetylmuramic acid (MurNAc) and N-acetylglucosamine (GlcNAc) residues in peptidoglycan, from either the reducing or the non-reducing ends of the peptidoglycan chains, with concomitant formation of a 1,6-anhydrobond in the MurNAc residue.</text>
        <dbReference type="EC" id="4.2.2.n1"/>
    </reaction>
</comment>
<dbReference type="SUPFAM" id="SSF50685">
    <property type="entry name" value="Barwin-like endoglucanases"/>
    <property type="match status" value="1"/>
</dbReference>
<dbReference type="OrthoDB" id="9783686at2"/>
<dbReference type="InterPro" id="IPR026044">
    <property type="entry name" value="MltA"/>
</dbReference>
<dbReference type="InterPro" id="IPR036908">
    <property type="entry name" value="RlpA-like_sf"/>
</dbReference>
<dbReference type="PANTHER" id="PTHR30124">
    <property type="entry name" value="MEMBRANE-BOUND LYTIC MUREIN TRANSGLYCOSYLASE A"/>
    <property type="match status" value="1"/>
</dbReference>
<feature type="domain" description="Lytic transglycosylase MltA" evidence="8">
    <location>
        <begin position="165"/>
        <end position="321"/>
    </location>
</feature>
<dbReference type="Proteomes" id="UP000451565">
    <property type="component" value="Unassembled WGS sequence"/>
</dbReference>
<name>A0A843YZK1_9BURK</name>
<comment type="caution">
    <text evidence="9">The sequence shown here is derived from an EMBL/GenBank/DDBJ whole genome shotgun (WGS) entry which is preliminary data.</text>
</comment>
<dbReference type="AlphaFoldDB" id="A0A843YZK1"/>
<feature type="compositionally biased region" description="Low complexity" evidence="6">
    <location>
        <begin position="47"/>
        <end position="71"/>
    </location>
</feature>
<dbReference type="GO" id="GO:0008933">
    <property type="term" value="F:peptidoglycan lytic transglycosylase activity"/>
    <property type="evidence" value="ECO:0007669"/>
    <property type="project" value="TreeGrafter"/>
</dbReference>
<dbReference type="GO" id="GO:0009253">
    <property type="term" value="P:peptidoglycan catabolic process"/>
    <property type="evidence" value="ECO:0007669"/>
    <property type="project" value="TreeGrafter"/>
</dbReference>
<feature type="signal peptide" evidence="7">
    <location>
        <begin position="1"/>
        <end position="31"/>
    </location>
</feature>
<feature type="chain" id="PRO_5032971660" description="peptidoglycan lytic exotransglycosylase" evidence="7">
    <location>
        <begin position="32"/>
        <end position="424"/>
    </location>
</feature>
<evidence type="ECO:0000256" key="5">
    <source>
        <dbReference type="ARBA" id="ARBA00030918"/>
    </source>
</evidence>
<dbReference type="CDD" id="cd14668">
    <property type="entry name" value="mlta_B"/>
    <property type="match status" value="1"/>
</dbReference>
<dbReference type="Gene3D" id="2.40.40.10">
    <property type="entry name" value="RlpA-like domain"/>
    <property type="match status" value="1"/>
</dbReference>
<organism evidence="9 10">
    <name type="scientific">Glaciimonas soli</name>
    <dbReference type="NCBI Taxonomy" id="2590999"/>
    <lineage>
        <taxon>Bacteria</taxon>
        <taxon>Pseudomonadati</taxon>
        <taxon>Pseudomonadota</taxon>
        <taxon>Betaproteobacteria</taxon>
        <taxon>Burkholderiales</taxon>
        <taxon>Oxalobacteraceae</taxon>
        <taxon>Glaciimonas</taxon>
    </lineage>
</organism>
<evidence type="ECO:0000256" key="7">
    <source>
        <dbReference type="SAM" id="SignalP"/>
    </source>
</evidence>